<dbReference type="Pfam" id="PF13692">
    <property type="entry name" value="Glyco_trans_1_4"/>
    <property type="match status" value="1"/>
</dbReference>
<dbReference type="SUPFAM" id="SSF53756">
    <property type="entry name" value="UDP-Glycosyltransferase/glycogen phosphorylase"/>
    <property type="match status" value="1"/>
</dbReference>
<evidence type="ECO:0000256" key="2">
    <source>
        <dbReference type="ARBA" id="ARBA00022679"/>
    </source>
</evidence>
<dbReference type="Proteomes" id="UP000178774">
    <property type="component" value="Unassembled WGS sequence"/>
</dbReference>
<name>A0A1G2HRW6_9BACT</name>
<comment type="caution">
    <text evidence="4">The sequence shown here is derived from an EMBL/GenBank/DDBJ whole genome shotgun (WGS) entry which is preliminary data.</text>
</comment>
<dbReference type="CDD" id="cd03801">
    <property type="entry name" value="GT4_PimA-like"/>
    <property type="match status" value="1"/>
</dbReference>
<accession>A0A1G2HRW6</accession>
<keyword evidence="2" id="KW-0808">Transferase</keyword>
<dbReference type="InterPro" id="IPR028098">
    <property type="entry name" value="Glyco_trans_4-like_N"/>
</dbReference>
<gene>
    <name evidence="4" type="ORF">A2822_04465</name>
</gene>
<evidence type="ECO:0000313" key="4">
    <source>
        <dbReference type="EMBL" id="OGZ65284.1"/>
    </source>
</evidence>
<evidence type="ECO:0000256" key="1">
    <source>
        <dbReference type="ARBA" id="ARBA00022676"/>
    </source>
</evidence>
<dbReference type="Gene3D" id="3.40.50.2000">
    <property type="entry name" value="Glycogen Phosphorylase B"/>
    <property type="match status" value="2"/>
</dbReference>
<evidence type="ECO:0000259" key="3">
    <source>
        <dbReference type="Pfam" id="PF13439"/>
    </source>
</evidence>
<evidence type="ECO:0000313" key="5">
    <source>
        <dbReference type="Proteomes" id="UP000178774"/>
    </source>
</evidence>
<dbReference type="AlphaFoldDB" id="A0A1G2HRW6"/>
<dbReference type="Pfam" id="PF13439">
    <property type="entry name" value="Glyco_transf_4"/>
    <property type="match status" value="1"/>
</dbReference>
<dbReference type="GO" id="GO:0016757">
    <property type="term" value="F:glycosyltransferase activity"/>
    <property type="evidence" value="ECO:0007669"/>
    <property type="project" value="UniProtKB-KW"/>
</dbReference>
<dbReference type="EMBL" id="MHOP01000024">
    <property type="protein sequence ID" value="OGZ65284.1"/>
    <property type="molecule type" value="Genomic_DNA"/>
</dbReference>
<sequence length="369" mass="41615">MRIAFLTTGFSQGNKEATKITISLLARTLQKQGQEISIITQGKSSEHEQGLSIFRASSPIVKGLLSYPLALHKTQKKFHILHGFSAAPALILRSLLSRHFSQNAKIVHSLKSYSKSKWGRKGYWLLNNADVVTVPTEVFKRRLIARGVKERKIKVIHSPIDCQRFVPFTATEKSKLRKKLGLSKKIIFYYGGTWNGKGVQDLLRAFTFLLHQHDAELLLAPRYPLEKKHLQTIQQLGIADRVRMVQEEIDVPKYLNAVDLLVLPYRSLVGTEGNPSCLLEAMACKTPVVTTALPELQEIVGTEKEVLMVRPRDPASLALAMARLLENATLRKRLTENAHRKAQEFDVKKIASELMKVYKIASIPVPKRI</sequence>
<protein>
    <recommendedName>
        <fullName evidence="3">Glycosyltransferase subfamily 4-like N-terminal domain-containing protein</fullName>
    </recommendedName>
</protein>
<feature type="domain" description="Glycosyltransferase subfamily 4-like N-terminal" evidence="3">
    <location>
        <begin position="24"/>
        <end position="164"/>
    </location>
</feature>
<proteinExistence type="predicted"/>
<organism evidence="4 5">
    <name type="scientific">Candidatus Staskawiczbacteria bacterium RIFCSPHIGHO2_01_FULL_41_41</name>
    <dbReference type="NCBI Taxonomy" id="1802203"/>
    <lineage>
        <taxon>Bacteria</taxon>
        <taxon>Candidatus Staskawicziibacteriota</taxon>
    </lineage>
</organism>
<reference evidence="4 5" key="1">
    <citation type="journal article" date="2016" name="Nat. Commun.">
        <title>Thousands of microbial genomes shed light on interconnected biogeochemical processes in an aquifer system.</title>
        <authorList>
            <person name="Anantharaman K."/>
            <person name="Brown C.T."/>
            <person name="Hug L.A."/>
            <person name="Sharon I."/>
            <person name="Castelle C.J."/>
            <person name="Probst A.J."/>
            <person name="Thomas B.C."/>
            <person name="Singh A."/>
            <person name="Wilkins M.J."/>
            <person name="Karaoz U."/>
            <person name="Brodie E.L."/>
            <person name="Williams K.H."/>
            <person name="Hubbard S.S."/>
            <person name="Banfield J.F."/>
        </authorList>
    </citation>
    <scope>NUCLEOTIDE SEQUENCE [LARGE SCALE GENOMIC DNA]</scope>
</reference>
<dbReference type="PANTHER" id="PTHR12526">
    <property type="entry name" value="GLYCOSYLTRANSFERASE"/>
    <property type="match status" value="1"/>
</dbReference>
<keyword evidence="1" id="KW-0328">Glycosyltransferase</keyword>
<dbReference type="PANTHER" id="PTHR12526:SF510">
    <property type="entry name" value="D-INOSITOL 3-PHOSPHATE GLYCOSYLTRANSFERASE"/>
    <property type="match status" value="1"/>
</dbReference>